<keyword evidence="3" id="KW-1185">Reference proteome</keyword>
<dbReference type="AlphaFoldDB" id="A0A3L8S766"/>
<proteinExistence type="predicted"/>
<reference evidence="2 3" key="1">
    <citation type="journal article" date="2018" name="Proc. R. Soc. B">
        <title>A non-coding region near Follistatin controls head colour polymorphism in the Gouldian finch.</title>
        <authorList>
            <person name="Toomey M.B."/>
            <person name="Marques C.I."/>
            <person name="Andrade P."/>
            <person name="Araujo P.M."/>
            <person name="Sabatino S."/>
            <person name="Gazda M.A."/>
            <person name="Afonso S."/>
            <person name="Lopes R.J."/>
            <person name="Corbo J.C."/>
            <person name="Carneiro M."/>
        </authorList>
    </citation>
    <scope>NUCLEOTIDE SEQUENCE [LARGE SCALE GENOMIC DNA]</scope>
    <source>
        <strain evidence="2">Red01</strain>
        <tissue evidence="2">Muscle</tissue>
    </source>
</reference>
<feature type="region of interest" description="Disordered" evidence="1">
    <location>
        <begin position="1"/>
        <end position="42"/>
    </location>
</feature>
<accession>A0A3L8S766</accession>
<feature type="compositionally biased region" description="Basic and acidic residues" evidence="1">
    <location>
        <begin position="1"/>
        <end position="15"/>
    </location>
</feature>
<name>A0A3L8S766_CHLGU</name>
<protein>
    <submittedName>
        <fullName evidence="2">Uncharacterized protein</fullName>
    </submittedName>
</protein>
<comment type="caution">
    <text evidence="2">The sequence shown here is derived from an EMBL/GenBank/DDBJ whole genome shotgun (WGS) entry which is preliminary data.</text>
</comment>
<evidence type="ECO:0000313" key="3">
    <source>
        <dbReference type="Proteomes" id="UP000276834"/>
    </source>
</evidence>
<evidence type="ECO:0000256" key="1">
    <source>
        <dbReference type="SAM" id="MobiDB-lite"/>
    </source>
</evidence>
<sequence length="69" mass="7546">MVKGAGAERENSSPREEEEEGWQQTPTPRELRPAGGAEALRAEAEASAELRLCGPGRCRRGWRGRKGRG</sequence>
<organism evidence="2 3">
    <name type="scientific">Chloebia gouldiae</name>
    <name type="common">Gouldian finch</name>
    <name type="synonym">Erythrura gouldiae</name>
    <dbReference type="NCBI Taxonomy" id="44316"/>
    <lineage>
        <taxon>Eukaryota</taxon>
        <taxon>Metazoa</taxon>
        <taxon>Chordata</taxon>
        <taxon>Craniata</taxon>
        <taxon>Vertebrata</taxon>
        <taxon>Euteleostomi</taxon>
        <taxon>Archelosauria</taxon>
        <taxon>Archosauria</taxon>
        <taxon>Dinosauria</taxon>
        <taxon>Saurischia</taxon>
        <taxon>Theropoda</taxon>
        <taxon>Coelurosauria</taxon>
        <taxon>Aves</taxon>
        <taxon>Neognathae</taxon>
        <taxon>Neoaves</taxon>
        <taxon>Telluraves</taxon>
        <taxon>Australaves</taxon>
        <taxon>Passeriformes</taxon>
        <taxon>Passeroidea</taxon>
        <taxon>Passeridae</taxon>
        <taxon>Chloebia</taxon>
    </lineage>
</organism>
<feature type="compositionally biased region" description="Low complexity" evidence="1">
    <location>
        <begin position="33"/>
        <end position="42"/>
    </location>
</feature>
<evidence type="ECO:0000313" key="2">
    <source>
        <dbReference type="EMBL" id="RLV98033.1"/>
    </source>
</evidence>
<dbReference type="Proteomes" id="UP000276834">
    <property type="component" value="Unassembled WGS sequence"/>
</dbReference>
<gene>
    <name evidence="2" type="ORF">DV515_00011200</name>
</gene>
<dbReference type="EMBL" id="QUSF01000047">
    <property type="protein sequence ID" value="RLV98033.1"/>
    <property type="molecule type" value="Genomic_DNA"/>
</dbReference>